<feature type="region of interest" description="Disordered" evidence="1">
    <location>
        <begin position="115"/>
        <end position="142"/>
    </location>
</feature>
<dbReference type="NCBIfam" id="TIGR01414">
    <property type="entry name" value="autotrans_barl"/>
    <property type="match status" value="1"/>
</dbReference>
<accession>A0ABP2SS07</accession>
<reference evidence="3 4" key="1">
    <citation type="journal article" date="2013" name="Genome Announc.">
        <title>Whole Genome Sequencing and Comparative Analysis of Bartonella bacilliformis Strain INS, the Causative Agent of Carrion's Disease.</title>
        <authorList>
            <person name="Tarazona D."/>
            <person name="Padilla C."/>
            <person name="Caceres O."/>
            <person name="Montenegro J.D."/>
            <person name="Bailon H."/>
            <person name="Ventura G."/>
            <person name="Mendoza G."/>
            <person name="Anaya E."/>
            <person name="Guio H."/>
        </authorList>
    </citation>
    <scope>NUCLEOTIDE SEQUENCE [LARGE SCALE GENOMIC DNA]</scope>
    <source>
        <strain evidence="3 4">INS</strain>
    </source>
</reference>
<dbReference type="Pfam" id="PF03797">
    <property type="entry name" value="Autotransporter"/>
    <property type="match status" value="1"/>
</dbReference>
<dbReference type="EMBL" id="AMQK01000007">
    <property type="protein sequence ID" value="EKS44753.1"/>
    <property type="molecule type" value="Genomic_DNA"/>
</dbReference>
<dbReference type="PANTHER" id="PTHR35037:SF7">
    <property type="entry name" value="AUTOTRANSPORTER"/>
    <property type="match status" value="1"/>
</dbReference>
<comment type="caution">
    <text evidence="3">The sequence shown here is derived from an EMBL/GenBank/DDBJ whole genome shotgun (WGS) entry which is preliminary data.</text>
</comment>
<proteinExistence type="predicted"/>
<name>A0ABP2SS07_BARBA</name>
<keyword evidence="4" id="KW-1185">Reference proteome</keyword>
<dbReference type="NCBIfam" id="TIGR04415">
    <property type="entry name" value="O_hepto_targRPT"/>
    <property type="match status" value="1"/>
</dbReference>
<dbReference type="InterPro" id="IPR006315">
    <property type="entry name" value="OM_autotransptr_brl_dom"/>
</dbReference>
<dbReference type="RefSeq" id="WP_005766622.1">
    <property type="nucleotide sequence ID" value="NZ_AMQK01000007.1"/>
</dbReference>
<gene>
    <name evidence="3" type="ORF">BbINS_02398</name>
</gene>
<feature type="compositionally biased region" description="Basic and acidic residues" evidence="1">
    <location>
        <begin position="115"/>
        <end position="141"/>
    </location>
</feature>
<dbReference type="InterPro" id="IPR012332">
    <property type="entry name" value="Autotransporter_pectin_lyase_C"/>
</dbReference>
<dbReference type="Pfam" id="PF03212">
    <property type="entry name" value="Pertactin"/>
    <property type="match status" value="1"/>
</dbReference>
<evidence type="ECO:0000256" key="1">
    <source>
        <dbReference type="SAM" id="MobiDB-lite"/>
    </source>
</evidence>
<dbReference type="SUPFAM" id="SSF51126">
    <property type="entry name" value="Pectin lyase-like"/>
    <property type="match status" value="1"/>
</dbReference>
<dbReference type="PANTHER" id="PTHR35037">
    <property type="entry name" value="C-TERMINAL REGION OF AIDA-LIKE PROTEIN"/>
    <property type="match status" value="1"/>
</dbReference>
<evidence type="ECO:0000313" key="3">
    <source>
        <dbReference type="EMBL" id="EKS44753.1"/>
    </source>
</evidence>
<organism evidence="3 4">
    <name type="scientific">Bartonella bacilliformis INS</name>
    <dbReference type="NCBI Taxonomy" id="1206782"/>
    <lineage>
        <taxon>Bacteria</taxon>
        <taxon>Pseudomonadati</taxon>
        <taxon>Pseudomonadota</taxon>
        <taxon>Alphaproteobacteria</taxon>
        <taxon>Hyphomicrobiales</taxon>
        <taxon>Bartonellaceae</taxon>
        <taxon>Bartonella</taxon>
    </lineage>
</organism>
<dbReference type="InterPro" id="IPR004899">
    <property type="entry name" value="Pertactin_central"/>
</dbReference>
<dbReference type="SUPFAM" id="SSF103515">
    <property type="entry name" value="Autotransporter"/>
    <property type="match status" value="1"/>
</dbReference>
<evidence type="ECO:0000313" key="4">
    <source>
        <dbReference type="Proteomes" id="UP000009359"/>
    </source>
</evidence>
<dbReference type="Gene3D" id="2.160.20.20">
    <property type="match status" value="1"/>
</dbReference>
<dbReference type="InterPro" id="IPR030930">
    <property type="entry name" value="AIDA"/>
</dbReference>
<protein>
    <submittedName>
        <fullName evidence="3">Adhesin/invasin</fullName>
    </submittedName>
</protein>
<sequence length="800" mass="87191">MKNEYRLVFWSLVVSSFLTQNANAEEKKQGGRVFFNGYEVPIRKGNNLEKVLPKHLGASLMQGTVIGNGQIEVVKDGGTSMSATVKEGGIQVVTSRGYAHNTKIESGKQFVFEREGFGSSERRPQVVRPKGENSRSGRPPRDISAVVIGERKASAYDATVSGENGKWGEQNVYGGGEAWNTQVKKGGMQSVFNSGFASGTQVFDGGEQRVLAKGKVGSVTLHNGAKQVVYTGGELSDLLTIGNGARSWVEIGAKLGGKIDVKSGGHLYVYGSDNKARIIGERFKLDQEGAMELFSVNVQRGTGASSIHITDLSGHGKIHLPTSDYSGRYPQLNVDNLSGDLHFIINLGGGYYGNSFIRIKENSSGNHKVSIVDTGVEYANSSTLTSKLNLISDAVGGAQFALANLSGNGIENVDLGAYKYKLGYDEKSQETDDEKDKRTWYLALDTENSKNFTSLRKSRKRRVIDLDYEDDGSGYGGYTANEISLPSSLESMQTANFSTTPSTDAILSMAVASELIFYNELDALRTGRGIIDRTKKNTALWTALFKDKERLSTGHTHFDLGQTGIVLGADLLKELISGNLFIGGFSSYDQARITHKAGGVSGVNTYSLGIYATYFDHNGWYLDGIVKYNSYQSDLKAVSTNGLAIQGNYRQSALGTSFETGYRFETGYNSWVQPYSQFSWVRVAGKEIELSNGMRGDIDASTSFRTEVGVLLGRDFNVGDSAFVSYLTASWRREYIDDNHTTINKKYKFITDLSGNTGKFGLGLKGSVSDNLTLYAEVNYLKGSKRKGSVNSLIGLRYSF</sequence>
<dbReference type="SMART" id="SM00869">
    <property type="entry name" value="Autotransporter"/>
    <property type="match status" value="1"/>
</dbReference>
<dbReference type="Proteomes" id="UP000009359">
    <property type="component" value="Unassembled WGS sequence"/>
</dbReference>
<dbReference type="PROSITE" id="PS51208">
    <property type="entry name" value="AUTOTRANSPORTER"/>
    <property type="match status" value="1"/>
</dbReference>
<dbReference type="InterPro" id="IPR036709">
    <property type="entry name" value="Autotransporte_beta_dom_sf"/>
</dbReference>
<dbReference type="InterPro" id="IPR011050">
    <property type="entry name" value="Pectin_lyase_fold/virulence"/>
</dbReference>
<dbReference type="Gene3D" id="2.40.128.130">
    <property type="entry name" value="Autotransporter beta-domain"/>
    <property type="match status" value="1"/>
</dbReference>
<feature type="domain" description="Autotransporter" evidence="2">
    <location>
        <begin position="533"/>
        <end position="800"/>
    </location>
</feature>
<dbReference type="InterPro" id="IPR051551">
    <property type="entry name" value="Autotransporter_adhesion"/>
</dbReference>
<dbReference type="GeneID" id="4684971"/>
<dbReference type="NCBIfam" id="NF040482">
    <property type="entry name" value="auto_BafA_Cterm"/>
    <property type="match status" value="1"/>
</dbReference>
<dbReference type="InterPro" id="IPR005546">
    <property type="entry name" value="Autotransporte_beta"/>
</dbReference>
<evidence type="ECO:0000259" key="2">
    <source>
        <dbReference type="PROSITE" id="PS51208"/>
    </source>
</evidence>